<feature type="chain" id="PRO_5044803610" description="L-dopachrome isomerase" evidence="13">
    <location>
        <begin position="24"/>
        <end position="174"/>
    </location>
</feature>
<dbReference type="AlphaFoldDB" id="A0ABD3PET2"/>
<accession>A0ABD3PET2</accession>
<dbReference type="Gene3D" id="3.30.429.10">
    <property type="entry name" value="Macrophage Migration Inhibitory Factor"/>
    <property type="match status" value="1"/>
</dbReference>
<comment type="caution">
    <text evidence="14">The sequence shown here is derived from an EMBL/GenBank/DDBJ whole genome shotgun (WGS) entry which is preliminary data.</text>
</comment>
<evidence type="ECO:0000256" key="5">
    <source>
        <dbReference type="ARBA" id="ARBA00023235"/>
    </source>
</evidence>
<dbReference type="InterPro" id="IPR001398">
    <property type="entry name" value="Macrophage_inhib_fac"/>
</dbReference>
<evidence type="ECO:0000256" key="9">
    <source>
        <dbReference type="ARBA" id="ARBA00039086"/>
    </source>
</evidence>
<dbReference type="InterPro" id="IPR014347">
    <property type="entry name" value="Tautomerase/MIF_sf"/>
</dbReference>
<evidence type="ECO:0000256" key="11">
    <source>
        <dbReference type="ARBA" id="ARBA00041912"/>
    </source>
</evidence>
<dbReference type="GO" id="GO:0004167">
    <property type="term" value="F:dopachrome isomerase activity"/>
    <property type="evidence" value="ECO:0007669"/>
    <property type="project" value="UniProtKB-EC"/>
</dbReference>
<evidence type="ECO:0000256" key="4">
    <source>
        <dbReference type="ARBA" id="ARBA00022525"/>
    </source>
</evidence>
<keyword evidence="4" id="KW-0964">Secreted</keyword>
<keyword evidence="5" id="KW-0413">Isomerase</keyword>
<comment type="catalytic activity">
    <reaction evidence="7">
        <text>L-dopachrome = 5,6-dihydroxyindole-2-carboxylate</text>
        <dbReference type="Rhea" id="RHEA:13041"/>
        <dbReference type="ChEBI" id="CHEBI:16875"/>
        <dbReference type="ChEBI" id="CHEBI:57509"/>
        <dbReference type="EC" id="5.3.3.12"/>
    </reaction>
</comment>
<keyword evidence="3" id="KW-0202">Cytokine</keyword>
<feature type="signal peptide" evidence="13">
    <location>
        <begin position="1"/>
        <end position="23"/>
    </location>
</feature>
<evidence type="ECO:0000313" key="15">
    <source>
        <dbReference type="Proteomes" id="UP001530400"/>
    </source>
</evidence>
<sequence>MKVLFVFLASILLLLAHLPLTAAFKSTSLLARKHSFRSPSLIQRMSIPNEHHPHCDLPGDPSLILTTNVDLGDKKGEILKTLSALVASSTGKPESYVAVCITDKASMCFGGSDDPLALGCVYSLGAINVGNNGKIQSGVTDALEQYGVTANRIYINFFDMPRENVGWNRATFGG</sequence>
<evidence type="ECO:0000256" key="12">
    <source>
        <dbReference type="ARBA" id="ARBA00042730"/>
    </source>
</evidence>
<keyword evidence="15" id="KW-1185">Reference proteome</keyword>
<organism evidence="14 15">
    <name type="scientific">Cyclotella atomus</name>
    <dbReference type="NCBI Taxonomy" id="382360"/>
    <lineage>
        <taxon>Eukaryota</taxon>
        <taxon>Sar</taxon>
        <taxon>Stramenopiles</taxon>
        <taxon>Ochrophyta</taxon>
        <taxon>Bacillariophyta</taxon>
        <taxon>Coscinodiscophyceae</taxon>
        <taxon>Thalassiosirophycidae</taxon>
        <taxon>Stephanodiscales</taxon>
        <taxon>Stephanodiscaceae</taxon>
        <taxon>Cyclotella</taxon>
    </lineage>
</organism>
<reference evidence="14 15" key="1">
    <citation type="submission" date="2024-10" db="EMBL/GenBank/DDBJ databases">
        <title>Updated reference genomes for cyclostephanoid diatoms.</title>
        <authorList>
            <person name="Roberts W.R."/>
            <person name="Alverson A.J."/>
        </authorList>
    </citation>
    <scope>NUCLEOTIDE SEQUENCE [LARGE SCALE GENOMIC DNA]</scope>
    <source>
        <strain evidence="14 15">AJA010-31</strain>
    </source>
</reference>
<evidence type="ECO:0000256" key="2">
    <source>
        <dbReference type="ARBA" id="ARBA00005851"/>
    </source>
</evidence>
<evidence type="ECO:0000256" key="3">
    <source>
        <dbReference type="ARBA" id="ARBA00022514"/>
    </source>
</evidence>
<evidence type="ECO:0000256" key="6">
    <source>
        <dbReference type="ARBA" id="ARBA00036735"/>
    </source>
</evidence>
<keyword evidence="13" id="KW-0732">Signal</keyword>
<evidence type="ECO:0000256" key="1">
    <source>
        <dbReference type="ARBA" id="ARBA00004613"/>
    </source>
</evidence>
<evidence type="ECO:0000256" key="7">
    <source>
        <dbReference type="ARBA" id="ARBA00036823"/>
    </source>
</evidence>
<dbReference type="PANTHER" id="PTHR11954:SF6">
    <property type="entry name" value="MACROPHAGE MIGRATION INHIBITORY FACTOR"/>
    <property type="match status" value="1"/>
</dbReference>
<dbReference type="Pfam" id="PF01187">
    <property type="entry name" value="MIF"/>
    <property type="match status" value="1"/>
</dbReference>
<comment type="subcellular location">
    <subcellularLocation>
        <location evidence="1">Secreted</location>
    </subcellularLocation>
</comment>
<dbReference type="EC" id="5.3.2.1" evidence="9"/>
<comment type="similarity">
    <text evidence="2">Belongs to the MIF family.</text>
</comment>
<dbReference type="GO" id="GO:0050178">
    <property type="term" value="F:phenylpyruvate tautomerase activity"/>
    <property type="evidence" value="ECO:0007669"/>
    <property type="project" value="UniProtKB-EC"/>
</dbReference>
<name>A0ABD3PET2_9STRA</name>
<evidence type="ECO:0000256" key="10">
    <source>
        <dbReference type="ARBA" id="ARBA00041631"/>
    </source>
</evidence>
<dbReference type="Proteomes" id="UP001530400">
    <property type="component" value="Unassembled WGS sequence"/>
</dbReference>
<comment type="catalytic activity">
    <reaction evidence="6">
        <text>3-phenylpyruvate = enol-phenylpyruvate</text>
        <dbReference type="Rhea" id="RHEA:17097"/>
        <dbReference type="ChEBI" id="CHEBI:16815"/>
        <dbReference type="ChEBI" id="CHEBI:18005"/>
        <dbReference type="EC" id="5.3.2.1"/>
    </reaction>
</comment>
<dbReference type="GO" id="GO:0005615">
    <property type="term" value="C:extracellular space"/>
    <property type="evidence" value="ECO:0007669"/>
    <property type="project" value="UniProtKB-KW"/>
</dbReference>
<evidence type="ECO:0000313" key="14">
    <source>
        <dbReference type="EMBL" id="KAL3786164.1"/>
    </source>
</evidence>
<dbReference type="PANTHER" id="PTHR11954">
    <property type="entry name" value="D-DOPACHROME DECARBOXYLASE"/>
    <property type="match status" value="1"/>
</dbReference>
<evidence type="ECO:0000256" key="13">
    <source>
        <dbReference type="SAM" id="SignalP"/>
    </source>
</evidence>
<protein>
    <recommendedName>
        <fullName evidence="12">L-dopachrome isomerase</fullName>
        <ecNumber evidence="9">5.3.2.1</ecNumber>
        <ecNumber evidence="8">5.3.3.12</ecNumber>
    </recommendedName>
    <alternativeName>
        <fullName evidence="10">L-dopachrome tautomerase</fullName>
    </alternativeName>
    <alternativeName>
        <fullName evidence="11">Phenylpyruvate tautomerase</fullName>
    </alternativeName>
</protein>
<dbReference type="EC" id="5.3.3.12" evidence="8"/>
<proteinExistence type="inferred from homology"/>
<dbReference type="EMBL" id="JALLPJ020000663">
    <property type="protein sequence ID" value="KAL3786164.1"/>
    <property type="molecule type" value="Genomic_DNA"/>
</dbReference>
<gene>
    <name evidence="14" type="ORF">ACHAWO_010576</name>
</gene>
<dbReference type="GO" id="GO:0005125">
    <property type="term" value="F:cytokine activity"/>
    <property type="evidence" value="ECO:0007669"/>
    <property type="project" value="UniProtKB-KW"/>
</dbReference>
<dbReference type="SUPFAM" id="SSF55331">
    <property type="entry name" value="Tautomerase/MIF"/>
    <property type="match status" value="1"/>
</dbReference>
<evidence type="ECO:0000256" key="8">
    <source>
        <dbReference type="ARBA" id="ARBA00038932"/>
    </source>
</evidence>